<dbReference type="Proteomes" id="UP000054359">
    <property type="component" value="Unassembled WGS sequence"/>
</dbReference>
<feature type="non-terminal residue" evidence="2">
    <location>
        <position position="1"/>
    </location>
</feature>
<gene>
    <name evidence="2" type="ORF">X975_01582</name>
</gene>
<proteinExistence type="predicted"/>
<keyword evidence="3" id="KW-1185">Reference proteome</keyword>
<reference evidence="2 3" key="1">
    <citation type="submission" date="2013-11" db="EMBL/GenBank/DDBJ databases">
        <title>Genome sequencing of Stegodyphus mimosarum.</title>
        <authorList>
            <person name="Bechsgaard J."/>
        </authorList>
    </citation>
    <scope>NUCLEOTIDE SEQUENCE [LARGE SCALE GENOMIC DNA]</scope>
</reference>
<sequence>LYFSSEISSGNISLSYLISDKLCNRNSVFQLVTRVLIAFSLNFIFLLEFIE</sequence>
<evidence type="ECO:0000313" key="3">
    <source>
        <dbReference type="Proteomes" id="UP000054359"/>
    </source>
</evidence>
<keyword evidence="1" id="KW-1133">Transmembrane helix</keyword>
<dbReference type="AlphaFoldDB" id="A0A087U0U9"/>
<accession>A0A087U0U9</accession>
<evidence type="ECO:0000256" key="1">
    <source>
        <dbReference type="SAM" id="Phobius"/>
    </source>
</evidence>
<feature type="transmembrane region" description="Helical" evidence="1">
    <location>
        <begin position="31"/>
        <end position="50"/>
    </location>
</feature>
<keyword evidence="1" id="KW-0472">Membrane</keyword>
<keyword evidence="1" id="KW-0812">Transmembrane</keyword>
<name>A0A087U0U9_STEMI</name>
<evidence type="ECO:0000313" key="2">
    <source>
        <dbReference type="EMBL" id="KFM70988.1"/>
    </source>
</evidence>
<dbReference type="EMBL" id="KK117623">
    <property type="protein sequence ID" value="KFM70988.1"/>
    <property type="molecule type" value="Genomic_DNA"/>
</dbReference>
<organism evidence="2 3">
    <name type="scientific">Stegodyphus mimosarum</name>
    <name type="common">African social velvet spider</name>
    <dbReference type="NCBI Taxonomy" id="407821"/>
    <lineage>
        <taxon>Eukaryota</taxon>
        <taxon>Metazoa</taxon>
        <taxon>Ecdysozoa</taxon>
        <taxon>Arthropoda</taxon>
        <taxon>Chelicerata</taxon>
        <taxon>Arachnida</taxon>
        <taxon>Araneae</taxon>
        <taxon>Araneomorphae</taxon>
        <taxon>Entelegynae</taxon>
        <taxon>Eresoidea</taxon>
        <taxon>Eresidae</taxon>
        <taxon>Stegodyphus</taxon>
    </lineage>
</organism>
<protein>
    <submittedName>
        <fullName evidence="2">Uncharacterized protein</fullName>
    </submittedName>
</protein>
<feature type="non-terminal residue" evidence="2">
    <location>
        <position position="51"/>
    </location>
</feature>